<name>A0ABQ7G616_DUNSA</name>
<keyword evidence="2" id="KW-1185">Reference proteome</keyword>
<evidence type="ECO:0000313" key="1">
    <source>
        <dbReference type="EMBL" id="KAF5830050.1"/>
    </source>
</evidence>
<accession>A0ABQ7G616</accession>
<dbReference type="Proteomes" id="UP000815325">
    <property type="component" value="Unassembled WGS sequence"/>
</dbReference>
<gene>
    <name evidence="1" type="ORF">DUNSADRAFT_15091</name>
</gene>
<proteinExistence type="predicted"/>
<protein>
    <submittedName>
        <fullName evidence="1">Uncharacterized protein</fullName>
    </submittedName>
</protein>
<evidence type="ECO:0000313" key="2">
    <source>
        <dbReference type="Proteomes" id="UP000815325"/>
    </source>
</evidence>
<reference evidence="1" key="1">
    <citation type="submission" date="2017-08" db="EMBL/GenBank/DDBJ databases">
        <authorList>
            <person name="Polle J.E."/>
            <person name="Barry K."/>
            <person name="Cushman J."/>
            <person name="Schmutz J."/>
            <person name="Tran D."/>
            <person name="Hathwaick L.T."/>
            <person name="Yim W.C."/>
            <person name="Jenkins J."/>
            <person name="Mckie-Krisberg Z.M."/>
            <person name="Prochnik S."/>
            <person name="Lindquist E."/>
            <person name="Dockter R.B."/>
            <person name="Adam C."/>
            <person name="Molina H."/>
            <person name="Bunkerborg J."/>
            <person name="Jin E."/>
            <person name="Buchheim M."/>
            <person name="Magnuson J."/>
        </authorList>
    </citation>
    <scope>NUCLEOTIDE SEQUENCE</scope>
    <source>
        <strain evidence="1">CCAP 19/18</strain>
    </source>
</reference>
<sequence>MQASRKKWRILQEHCCKTGGDAEVEKTGQSARYFIETSFQEHERALAAAGALSFADWHDFQEGIEEPLFDREQPFRSSEPWERFASQVFDQAPFQWYNEV</sequence>
<dbReference type="EMBL" id="MU070084">
    <property type="protein sequence ID" value="KAF5830050.1"/>
    <property type="molecule type" value="Genomic_DNA"/>
</dbReference>
<comment type="caution">
    <text evidence="1">The sequence shown here is derived from an EMBL/GenBank/DDBJ whole genome shotgun (WGS) entry which is preliminary data.</text>
</comment>
<organism evidence="1 2">
    <name type="scientific">Dunaliella salina</name>
    <name type="common">Green alga</name>
    <name type="synonym">Protococcus salinus</name>
    <dbReference type="NCBI Taxonomy" id="3046"/>
    <lineage>
        <taxon>Eukaryota</taxon>
        <taxon>Viridiplantae</taxon>
        <taxon>Chlorophyta</taxon>
        <taxon>core chlorophytes</taxon>
        <taxon>Chlorophyceae</taxon>
        <taxon>CS clade</taxon>
        <taxon>Chlamydomonadales</taxon>
        <taxon>Dunaliellaceae</taxon>
        <taxon>Dunaliella</taxon>
    </lineage>
</organism>